<accession>A0ABR9YBF9</accession>
<gene>
    <name evidence="1" type="ORF">HKD21_03855</name>
</gene>
<comment type="caution">
    <text evidence="1">The sequence shown here is derived from an EMBL/GenBank/DDBJ whole genome shotgun (WGS) entry which is preliminary data.</text>
</comment>
<evidence type="ECO:0000313" key="2">
    <source>
        <dbReference type="Proteomes" id="UP000630952"/>
    </source>
</evidence>
<dbReference type="RefSeq" id="WP_194254279.1">
    <property type="nucleotide sequence ID" value="NZ_JABCQO010000002.1"/>
</dbReference>
<organism evidence="1 2">
    <name type="scientific">Gluconobacter cerevisiae</name>
    <dbReference type="NCBI Taxonomy" id="1379734"/>
    <lineage>
        <taxon>Bacteria</taxon>
        <taxon>Pseudomonadati</taxon>
        <taxon>Pseudomonadota</taxon>
        <taxon>Alphaproteobacteria</taxon>
        <taxon>Acetobacterales</taxon>
        <taxon>Acetobacteraceae</taxon>
        <taxon>Gluconobacter</taxon>
    </lineage>
</organism>
<proteinExistence type="predicted"/>
<name>A0ABR9YBF9_9PROT</name>
<protein>
    <recommendedName>
        <fullName evidence="3">Peptidase A2 domain-containing protein</fullName>
    </recommendedName>
</protein>
<sequence length="278" mass="30370">MRFVVDTGGGGIGGLYTVKSSATQRLAVHTLQCKTPGFTFDAVRAFPFSTATALPVPSEPRPCGAVAMVLNDPHDLGYDGILGAAYLSNFIWTFDFPEQRLVLEPPTWQPNGLSQHVPLLFVHNSMGKRGSDFPGIVLKIDGEALPLLLDTGATAMPTSAGQTAQHLPTVNGIGVTSYITRSILERWHARHPEWKVVSNGDRLLPNTRLIEVPNIELGDMHIGPVWFTERPDVNFGPTRMSLWMGQTVVGAAGANIYGQFRITIDYPHETLWIASQKL</sequence>
<keyword evidence="2" id="KW-1185">Reference proteome</keyword>
<reference evidence="2" key="1">
    <citation type="submission" date="2020-04" db="EMBL/GenBank/DDBJ databases">
        <title>Description of novel Gluconacetobacter.</title>
        <authorList>
            <person name="Sombolestani A."/>
        </authorList>
    </citation>
    <scope>NUCLEOTIDE SEQUENCE [LARGE SCALE GENOMIC DNA]</scope>
    <source>
        <strain evidence="2">LMG 27748</strain>
    </source>
</reference>
<reference evidence="1 2" key="2">
    <citation type="submission" date="2020-11" db="EMBL/GenBank/DDBJ databases">
        <title>Description of novel Gluconobacter species.</title>
        <authorList>
            <person name="Cleenwerck I."/>
            <person name="Cnockaert M."/>
            <person name="Borremans W."/>
            <person name="Wieme A.D."/>
            <person name="De Vuyst L."/>
            <person name="Vandamme P."/>
        </authorList>
    </citation>
    <scope>NUCLEOTIDE SEQUENCE [LARGE SCALE GENOMIC DNA]</scope>
    <source>
        <strain evidence="1 2">LMG 27748</strain>
    </source>
</reference>
<dbReference type="EMBL" id="JABCQO010000002">
    <property type="protein sequence ID" value="MBF0875982.1"/>
    <property type="molecule type" value="Genomic_DNA"/>
</dbReference>
<evidence type="ECO:0000313" key="1">
    <source>
        <dbReference type="EMBL" id="MBF0875982.1"/>
    </source>
</evidence>
<dbReference type="Proteomes" id="UP000630952">
    <property type="component" value="Unassembled WGS sequence"/>
</dbReference>
<evidence type="ECO:0008006" key="3">
    <source>
        <dbReference type="Google" id="ProtNLM"/>
    </source>
</evidence>